<organism evidence="1 2">
    <name type="scientific">Blautia hydrogenotrophica (strain DSM 10507 / JCM 14656 / S5a33)</name>
    <name type="common">Ruminococcus hydrogenotrophicus</name>
    <dbReference type="NCBI Taxonomy" id="476272"/>
    <lineage>
        <taxon>Bacteria</taxon>
        <taxon>Bacillati</taxon>
        <taxon>Bacillota</taxon>
        <taxon>Clostridia</taxon>
        <taxon>Lachnospirales</taxon>
        <taxon>Lachnospiraceae</taxon>
        <taxon>Blautia</taxon>
    </lineage>
</organism>
<dbReference type="Pfam" id="PF20040">
    <property type="entry name" value="DUF6442"/>
    <property type="match status" value="1"/>
</dbReference>
<evidence type="ECO:0000313" key="1">
    <source>
        <dbReference type="EMBL" id="EEG49718.1"/>
    </source>
</evidence>
<comment type="caution">
    <text evidence="1">The sequence shown here is derived from an EMBL/GenBank/DDBJ whole genome shotgun (WGS) entry which is preliminary data.</text>
</comment>
<dbReference type="HOGENOM" id="CLU_149214_1_0_9"/>
<dbReference type="Proteomes" id="UP000003100">
    <property type="component" value="Unassembled WGS sequence"/>
</dbReference>
<dbReference type="PATRIC" id="fig|476272.21.peg.2747"/>
<evidence type="ECO:0000313" key="2">
    <source>
        <dbReference type="Proteomes" id="UP000003100"/>
    </source>
</evidence>
<dbReference type="AlphaFoldDB" id="C0CKM8"/>
<reference evidence="1 2" key="2">
    <citation type="submission" date="2009-02" db="EMBL/GenBank/DDBJ databases">
        <title>Draft genome sequence of Blautia hydrogenotrophica DSM 10507 (Ruminococcus hydrogenotrophicus DSM 10507).</title>
        <authorList>
            <person name="Sudarsanam P."/>
            <person name="Ley R."/>
            <person name="Guruge J."/>
            <person name="Turnbaugh P.J."/>
            <person name="Mahowald M."/>
            <person name="Liep D."/>
            <person name="Gordon J."/>
        </authorList>
    </citation>
    <scope>NUCLEOTIDE SEQUENCE [LARGE SCALE GENOMIC DNA]</scope>
    <source>
        <strain evidence="2">DSM 10507 / JCM 14656 / S5a33</strain>
    </source>
</reference>
<keyword evidence="2" id="KW-1185">Reference proteome</keyword>
<evidence type="ECO:0008006" key="3">
    <source>
        <dbReference type="Google" id="ProtNLM"/>
    </source>
</evidence>
<dbReference type="RefSeq" id="WP_005947481.1">
    <property type="nucleotide sequence ID" value="NZ_CP136423.1"/>
</dbReference>
<gene>
    <name evidence="1" type="ORF">RUMHYD_01398</name>
</gene>
<accession>C0CKM8</accession>
<reference evidence="1 2" key="1">
    <citation type="submission" date="2009-01" db="EMBL/GenBank/DDBJ databases">
        <authorList>
            <person name="Fulton L."/>
            <person name="Clifton S."/>
            <person name="Fulton B."/>
            <person name="Xu J."/>
            <person name="Minx P."/>
            <person name="Pepin K.H."/>
            <person name="Johnson M."/>
            <person name="Bhonagiri V."/>
            <person name="Nash W.E."/>
            <person name="Mardis E.R."/>
            <person name="Wilson R.K."/>
        </authorList>
    </citation>
    <scope>NUCLEOTIDE SEQUENCE [LARGE SCALE GENOMIC DNA]</scope>
    <source>
        <strain evidence="2">DSM 10507 / JCM 14656 / S5a33</strain>
    </source>
</reference>
<protein>
    <recommendedName>
        <fullName evidence="3">DUF2178 domain-containing protein</fullName>
    </recommendedName>
</protein>
<dbReference type="eggNOG" id="ENOG503104I">
    <property type="taxonomic scope" value="Bacteria"/>
</dbReference>
<sequence>MKSRITKYTTVVFGLVLVAVGLYLIKTSGDPQGMMRALPYVCIGIGCGLFGHGMGNMISERAIYGDPELKKKLDIEKNDERNLAIANNAKGKAFDMMTFVFGALMVSFALMGVDMIAVLLLVFAYLFVHGFEIYYRLKFDREM</sequence>
<proteinExistence type="predicted"/>
<dbReference type="GeneID" id="86820621"/>
<dbReference type="InterPro" id="IPR045620">
    <property type="entry name" value="DUF6442"/>
</dbReference>
<dbReference type="EMBL" id="ACBZ01000069">
    <property type="protein sequence ID" value="EEG49718.1"/>
    <property type="molecule type" value="Genomic_DNA"/>
</dbReference>
<name>C0CKM8_BLAHS</name>